<accession>A0A9D7LNB6</accession>
<dbReference type="InterPro" id="IPR018692">
    <property type="entry name" value="DUF2189"/>
</dbReference>
<evidence type="ECO:0000313" key="2">
    <source>
        <dbReference type="EMBL" id="MBK8889469.1"/>
    </source>
</evidence>
<keyword evidence="1" id="KW-1133">Transmembrane helix</keyword>
<evidence type="ECO:0000256" key="1">
    <source>
        <dbReference type="SAM" id="Phobius"/>
    </source>
</evidence>
<feature type="transmembrane region" description="Helical" evidence="1">
    <location>
        <begin position="75"/>
        <end position="96"/>
    </location>
</feature>
<protein>
    <submittedName>
        <fullName evidence="2">DUF2189 domain-containing protein</fullName>
    </submittedName>
</protein>
<feature type="transmembrane region" description="Helical" evidence="1">
    <location>
        <begin position="51"/>
        <end position="69"/>
    </location>
</feature>
<dbReference type="Proteomes" id="UP000808146">
    <property type="component" value="Unassembled WGS sequence"/>
</dbReference>
<name>A0A9D7LNB6_9RHOO</name>
<dbReference type="AlphaFoldDB" id="A0A9D7LNB6"/>
<proteinExistence type="predicted"/>
<dbReference type="Pfam" id="PF09955">
    <property type="entry name" value="DUF2189"/>
    <property type="match status" value="1"/>
</dbReference>
<sequence>MIWEGAFLNTSFDRASQSTTTPNIRRVPAGRIASWLQAGWRDLAANPIPSLAYGLLFGIGGDLILLASLGRPHLFTAALSGFFLLAPLLAVGLYELSRQHAAGTRPTFIDSLQAFRGNGRSIALFGLALGTITLIWERASEIGFKLLGGAHGDNIKQFISEAVANSDNTVFLILWFALGGSLALVTYAFSIVTVPLMVDRNANFVTAVLASLEAFAANTLTLLIWGATIVVLTLLGFVTLLFGLVVIMPVLGHASWHAYRDLVE</sequence>
<feature type="transmembrane region" description="Helical" evidence="1">
    <location>
        <begin position="117"/>
        <end position="136"/>
    </location>
</feature>
<keyword evidence="1" id="KW-0812">Transmembrane</keyword>
<comment type="caution">
    <text evidence="2">The sequence shown here is derived from an EMBL/GenBank/DDBJ whole genome shotgun (WGS) entry which is preliminary data.</text>
</comment>
<keyword evidence="1" id="KW-0472">Membrane</keyword>
<dbReference type="EMBL" id="JADKBR010000001">
    <property type="protein sequence ID" value="MBK8889469.1"/>
    <property type="molecule type" value="Genomic_DNA"/>
</dbReference>
<evidence type="ECO:0000313" key="3">
    <source>
        <dbReference type="Proteomes" id="UP000808146"/>
    </source>
</evidence>
<feature type="transmembrane region" description="Helical" evidence="1">
    <location>
        <begin position="204"/>
        <end position="225"/>
    </location>
</feature>
<reference evidence="2" key="1">
    <citation type="submission" date="2020-10" db="EMBL/GenBank/DDBJ databases">
        <title>Connecting structure to function with the recovery of over 1000 high-quality activated sludge metagenome-assembled genomes encoding full-length rRNA genes using long-read sequencing.</title>
        <authorList>
            <person name="Singleton C.M."/>
            <person name="Petriglieri F."/>
            <person name="Kristensen J.M."/>
            <person name="Kirkegaard R.H."/>
            <person name="Michaelsen T.Y."/>
            <person name="Andersen M.H."/>
            <person name="Karst S.M."/>
            <person name="Dueholm M.S."/>
            <person name="Nielsen P.H."/>
            <person name="Albertsen M."/>
        </authorList>
    </citation>
    <scope>NUCLEOTIDE SEQUENCE</scope>
    <source>
        <strain evidence="2">OdNE_18-Q3-R46-58_BAT3C.305</strain>
    </source>
</reference>
<organism evidence="2 3">
    <name type="scientific">Candidatus Dechloromonas phosphorivorans</name>
    <dbReference type="NCBI Taxonomy" id="2899244"/>
    <lineage>
        <taxon>Bacteria</taxon>
        <taxon>Pseudomonadati</taxon>
        <taxon>Pseudomonadota</taxon>
        <taxon>Betaproteobacteria</taxon>
        <taxon>Rhodocyclales</taxon>
        <taxon>Azonexaceae</taxon>
        <taxon>Dechloromonas</taxon>
    </lineage>
</organism>
<gene>
    <name evidence="2" type="ORF">IPN75_03260</name>
</gene>
<feature type="transmembrane region" description="Helical" evidence="1">
    <location>
        <begin position="231"/>
        <end position="251"/>
    </location>
</feature>
<feature type="transmembrane region" description="Helical" evidence="1">
    <location>
        <begin position="170"/>
        <end position="192"/>
    </location>
</feature>